<dbReference type="Gene3D" id="3.90.470.20">
    <property type="entry name" value="4'-phosphopantetheinyl transferase domain"/>
    <property type="match status" value="1"/>
</dbReference>
<evidence type="ECO:0000259" key="2">
    <source>
        <dbReference type="Pfam" id="PF01648"/>
    </source>
</evidence>
<sequence>MPLVNSLNVNSSNLLIWRINESEKELNKDLNLSDFSKSRLSKLKSTNQRKEFLSVHQLFKISKINQELFYDSNGKPKLSNNKFISISHSFDYSGVAVSNSKVGLDIEKFRPKILDVFKKFVSQTEQSLIKELNIENLTKVWTIKESVYKAFGYLGIDFKENILIEDINNKFNKAQVKINKNEIIENYNVDIINFSQYICSLANHIKY</sequence>
<protein>
    <recommendedName>
        <fullName evidence="2">4'-phosphopantetheinyl transferase domain-containing protein</fullName>
    </recommendedName>
</protein>
<proteinExistence type="predicted"/>
<dbReference type="AlphaFoldDB" id="A0A381QF74"/>
<keyword evidence="1" id="KW-0808">Transferase</keyword>
<dbReference type="SUPFAM" id="SSF56214">
    <property type="entry name" value="4'-phosphopantetheinyl transferase"/>
    <property type="match status" value="1"/>
</dbReference>
<accession>A0A381QF74</accession>
<feature type="domain" description="4'-phosphopantetheinyl transferase" evidence="2">
    <location>
        <begin position="102"/>
        <end position="201"/>
    </location>
</feature>
<organism evidence="3">
    <name type="scientific">marine metagenome</name>
    <dbReference type="NCBI Taxonomy" id="408172"/>
    <lineage>
        <taxon>unclassified sequences</taxon>
        <taxon>metagenomes</taxon>
        <taxon>ecological metagenomes</taxon>
    </lineage>
</organism>
<evidence type="ECO:0000313" key="3">
    <source>
        <dbReference type="EMBL" id="SUZ77630.1"/>
    </source>
</evidence>
<dbReference type="GO" id="GO:0008897">
    <property type="term" value="F:holo-[acyl-carrier-protein] synthase activity"/>
    <property type="evidence" value="ECO:0007669"/>
    <property type="project" value="InterPro"/>
</dbReference>
<reference evidence="3" key="1">
    <citation type="submission" date="2018-05" db="EMBL/GenBank/DDBJ databases">
        <authorList>
            <person name="Lanie J.A."/>
            <person name="Ng W.-L."/>
            <person name="Kazmierczak K.M."/>
            <person name="Andrzejewski T.M."/>
            <person name="Davidsen T.M."/>
            <person name="Wayne K.J."/>
            <person name="Tettelin H."/>
            <person name="Glass J.I."/>
            <person name="Rusch D."/>
            <person name="Podicherti R."/>
            <person name="Tsui H.-C.T."/>
            <person name="Winkler M.E."/>
        </authorList>
    </citation>
    <scope>NUCLEOTIDE SEQUENCE</scope>
</reference>
<dbReference type="Pfam" id="PF01648">
    <property type="entry name" value="ACPS"/>
    <property type="match status" value="1"/>
</dbReference>
<name>A0A381QF74_9ZZZZ</name>
<gene>
    <name evidence="3" type="ORF">METZ01_LOCUS30484</name>
</gene>
<dbReference type="GO" id="GO:0000287">
    <property type="term" value="F:magnesium ion binding"/>
    <property type="evidence" value="ECO:0007669"/>
    <property type="project" value="InterPro"/>
</dbReference>
<dbReference type="InterPro" id="IPR008278">
    <property type="entry name" value="4-PPantetheinyl_Trfase_dom"/>
</dbReference>
<dbReference type="InterPro" id="IPR037143">
    <property type="entry name" value="4-PPantetheinyl_Trfase_dom_sf"/>
</dbReference>
<dbReference type="EMBL" id="UINC01001324">
    <property type="protein sequence ID" value="SUZ77630.1"/>
    <property type="molecule type" value="Genomic_DNA"/>
</dbReference>
<evidence type="ECO:0000256" key="1">
    <source>
        <dbReference type="ARBA" id="ARBA00022679"/>
    </source>
</evidence>